<gene>
    <name evidence="2" type="ORF">QQX98_010919</name>
</gene>
<sequence>MCGSRFILVTLLASVATVTQAAPLEPRQLLGQLGSIQCNLARVRIVGDLGDAGDAIGNIQDPATSAAASAGLDQANAGISQIASAILAGEAPPEQGRTEVEAGLQAMGAALDSGDSSDAAVGDAQNALADATAAGQDVVAQC</sequence>
<evidence type="ECO:0000313" key="3">
    <source>
        <dbReference type="Proteomes" id="UP001498476"/>
    </source>
</evidence>
<keyword evidence="1" id="KW-0732">Signal</keyword>
<comment type="caution">
    <text evidence="2">The sequence shown here is derived from an EMBL/GenBank/DDBJ whole genome shotgun (WGS) entry which is preliminary data.</text>
</comment>
<keyword evidence="3" id="KW-1185">Reference proteome</keyword>
<organism evidence="2 3">
    <name type="scientific">Neonectria punicea</name>
    <dbReference type="NCBI Taxonomy" id="979145"/>
    <lineage>
        <taxon>Eukaryota</taxon>
        <taxon>Fungi</taxon>
        <taxon>Dikarya</taxon>
        <taxon>Ascomycota</taxon>
        <taxon>Pezizomycotina</taxon>
        <taxon>Sordariomycetes</taxon>
        <taxon>Hypocreomycetidae</taxon>
        <taxon>Hypocreales</taxon>
        <taxon>Nectriaceae</taxon>
        <taxon>Neonectria</taxon>
    </lineage>
</organism>
<feature type="chain" id="PRO_5045561443" evidence="1">
    <location>
        <begin position="22"/>
        <end position="142"/>
    </location>
</feature>
<reference evidence="2 3" key="1">
    <citation type="journal article" date="2025" name="Microbiol. Resour. Announc.">
        <title>Draft genome sequences for Neonectria magnoliae and Neonectria punicea, canker pathogens of Liriodendron tulipifera and Acer saccharum in West Virginia.</title>
        <authorList>
            <person name="Petronek H.M."/>
            <person name="Kasson M.T."/>
            <person name="Metheny A.M."/>
            <person name="Stauder C.M."/>
            <person name="Lovett B."/>
            <person name="Lynch S.C."/>
            <person name="Garnas J.R."/>
            <person name="Kasson L.R."/>
            <person name="Stajich J.E."/>
        </authorList>
    </citation>
    <scope>NUCLEOTIDE SEQUENCE [LARGE SCALE GENOMIC DNA]</scope>
    <source>
        <strain evidence="2 3">NRRL 64653</strain>
    </source>
</reference>
<evidence type="ECO:0000313" key="2">
    <source>
        <dbReference type="EMBL" id="KAK7403330.1"/>
    </source>
</evidence>
<feature type="signal peptide" evidence="1">
    <location>
        <begin position="1"/>
        <end position="21"/>
    </location>
</feature>
<evidence type="ECO:0000256" key="1">
    <source>
        <dbReference type="SAM" id="SignalP"/>
    </source>
</evidence>
<proteinExistence type="predicted"/>
<accession>A0ABR1GN37</accession>
<protein>
    <submittedName>
        <fullName evidence="2">Uncharacterized protein</fullName>
    </submittedName>
</protein>
<name>A0ABR1GN37_9HYPO</name>
<dbReference type="Proteomes" id="UP001498476">
    <property type="component" value="Unassembled WGS sequence"/>
</dbReference>
<dbReference type="EMBL" id="JAZAVJ010000252">
    <property type="protein sequence ID" value="KAK7403330.1"/>
    <property type="molecule type" value="Genomic_DNA"/>
</dbReference>